<keyword evidence="2" id="KW-0238">DNA-binding</keyword>
<feature type="domain" description="HTH araC/xylS-type" evidence="4">
    <location>
        <begin position="237"/>
        <end position="335"/>
    </location>
</feature>
<dbReference type="PROSITE" id="PS01124">
    <property type="entry name" value="HTH_ARAC_FAMILY_2"/>
    <property type="match status" value="1"/>
</dbReference>
<dbReference type="Pfam" id="PF01965">
    <property type="entry name" value="DJ-1_PfpI"/>
    <property type="match status" value="1"/>
</dbReference>
<dbReference type="Proteomes" id="UP000059574">
    <property type="component" value="Chromosome"/>
</dbReference>
<keyword evidence="1" id="KW-0805">Transcription regulation</keyword>
<dbReference type="InterPro" id="IPR052158">
    <property type="entry name" value="INH-QAR"/>
</dbReference>
<reference evidence="5 6" key="2">
    <citation type="journal article" date="2016" name="J. Biotechnol.">
        <title>Complete genome sequence of Arthrobacter alpinus ERGS4:06, a yellow pigmented bacterium tolerant to cold and radiations isolated from Sikkim Himalaya.</title>
        <authorList>
            <person name="Kumar R."/>
            <person name="Singh D."/>
            <person name="Swarnkar M.K."/>
            <person name="Singh A.K."/>
            <person name="Kumar S."/>
        </authorList>
    </citation>
    <scope>NUCLEOTIDE SEQUENCE [LARGE SCALE GENOMIC DNA]</scope>
    <source>
        <strain evidence="5 6">ERGS4:06</strain>
    </source>
</reference>
<dbReference type="InterPro" id="IPR029062">
    <property type="entry name" value="Class_I_gatase-like"/>
</dbReference>
<dbReference type="PANTHER" id="PTHR43130:SF3">
    <property type="entry name" value="HTH-TYPE TRANSCRIPTIONAL REGULATOR RV1931C"/>
    <property type="match status" value="1"/>
</dbReference>
<dbReference type="CDD" id="cd03137">
    <property type="entry name" value="GATase1_AraC_1"/>
    <property type="match status" value="1"/>
</dbReference>
<dbReference type="EMBL" id="CP013200">
    <property type="protein sequence ID" value="ALO67088.1"/>
    <property type="molecule type" value="Genomic_DNA"/>
</dbReference>
<dbReference type="InterPro" id="IPR009057">
    <property type="entry name" value="Homeodomain-like_sf"/>
</dbReference>
<dbReference type="GO" id="GO:0043565">
    <property type="term" value="F:sequence-specific DNA binding"/>
    <property type="evidence" value="ECO:0007669"/>
    <property type="project" value="InterPro"/>
</dbReference>
<dbReference type="Gene3D" id="1.10.10.60">
    <property type="entry name" value="Homeodomain-like"/>
    <property type="match status" value="1"/>
</dbReference>
<dbReference type="OrthoDB" id="3194870at2"/>
<evidence type="ECO:0000256" key="1">
    <source>
        <dbReference type="ARBA" id="ARBA00023015"/>
    </source>
</evidence>
<accession>A0A0S2M0S6</accession>
<evidence type="ECO:0000256" key="3">
    <source>
        <dbReference type="ARBA" id="ARBA00023163"/>
    </source>
</evidence>
<evidence type="ECO:0000256" key="2">
    <source>
        <dbReference type="ARBA" id="ARBA00023125"/>
    </source>
</evidence>
<dbReference type="SUPFAM" id="SSF52317">
    <property type="entry name" value="Class I glutamine amidotransferase-like"/>
    <property type="match status" value="1"/>
</dbReference>
<evidence type="ECO:0000313" key="5">
    <source>
        <dbReference type="EMBL" id="ALO67088.1"/>
    </source>
</evidence>
<dbReference type="PANTHER" id="PTHR43130">
    <property type="entry name" value="ARAC-FAMILY TRANSCRIPTIONAL REGULATOR"/>
    <property type="match status" value="1"/>
</dbReference>
<dbReference type="InterPro" id="IPR002818">
    <property type="entry name" value="DJ-1/PfpI"/>
</dbReference>
<dbReference type="SUPFAM" id="SSF46689">
    <property type="entry name" value="Homeodomain-like"/>
    <property type="match status" value="2"/>
</dbReference>
<organism evidence="5 6">
    <name type="scientific">Arthrobacter alpinus</name>
    <dbReference type="NCBI Taxonomy" id="656366"/>
    <lineage>
        <taxon>Bacteria</taxon>
        <taxon>Bacillati</taxon>
        <taxon>Actinomycetota</taxon>
        <taxon>Actinomycetes</taxon>
        <taxon>Micrococcales</taxon>
        <taxon>Micrococcaceae</taxon>
        <taxon>Arthrobacter</taxon>
    </lineage>
</organism>
<proteinExistence type="predicted"/>
<gene>
    <name evidence="5" type="ORF">AS189_11985</name>
</gene>
<dbReference type="Gene3D" id="3.40.50.880">
    <property type="match status" value="1"/>
</dbReference>
<reference evidence="6" key="1">
    <citation type="submission" date="2015-11" db="EMBL/GenBank/DDBJ databases">
        <authorList>
            <person name="Kumar R."/>
            <person name="Singh D."/>
            <person name="Swarnkar M.K."/>
            <person name="Singh A.K."/>
            <person name="Kumar S."/>
        </authorList>
    </citation>
    <scope>NUCLEOTIDE SEQUENCE [LARGE SCALE GENOMIC DNA]</scope>
    <source>
        <strain evidence="6">ERGS4:06</strain>
    </source>
</reference>
<dbReference type="GO" id="GO:0003700">
    <property type="term" value="F:DNA-binding transcription factor activity"/>
    <property type="evidence" value="ECO:0007669"/>
    <property type="project" value="InterPro"/>
</dbReference>
<dbReference type="AlphaFoldDB" id="A0A0S2M0S6"/>
<evidence type="ECO:0000313" key="6">
    <source>
        <dbReference type="Proteomes" id="UP000059574"/>
    </source>
</evidence>
<dbReference type="SMART" id="SM00342">
    <property type="entry name" value="HTH_ARAC"/>
    <property type="match status" value="1"/>
</dbReference>
<name>A0A0S2M0S6_9MICC</name>
<evidence type="ECO:0000259" key="4">
    <source>
        <dbReference type="PROSITE" id="PS01124"/>
    </source>
</evidence>
<protein>
    <recommendedName>
        <fullName evidence="4">HTH araC/xylS-type domain-containing protein</fullName>
    </recommendedName>
</protein>
<dbReference type="Pfam" id="PF12833">
    <property type="entry name" value="HTH_18"/>
    <property type="match status" value="1"/>
</dbReference>
<dbReference type="InterPro" id="IPR018062">
    <property type="entry name" value="HTH_AraC-typ_CS"/>
</dbReference>
<dbReference type="PROSITE" id="PS00041">
    <property type="entry name" value="HTH_ARAC_FAMILY_1"/>
    <property type="match status" value="1"/>
</dbReference>
<keyword evidence="3" id="KW-0804">Transcription</keyword>
<dbReference type="RefSeq" id="WP_062289162.1">
    <property type="nucleotide sequence ID" value="NZ_CP013200.1"/>
</dbReference>
<sequence length="353" mass="37223">MRKFPATAFVNTVTPVHVRGHSQEPIKVAVLALPDVLALDFGIPLQILGRITAGLYDVASCSAGGLPVAAAGGGFTVTPDRGLDLLEEVHTVIIPGYTTCRAPLAGDVLAALKAAYKRGVRMVSICTGAFALAQAGILDGLPATTHWESTADLALLYPRVAVDENVLFVDNGQVLTSAGVAAGIDLCLHLVRSDWGAAAGNRTAKATVAAPRREGTQSQFIEHRVPHGSASRPADVARAMEWAVQNMHHPITAADIAEATAISGRTLARRFEGHVGITPLKWLAMQRVERAKELLETTTAPVERIAAESGLGSGANFREIFKKTTSLSPTQYRNAFFAGEEHGTLPFAGRVGA</sequence>
<dbReference type="InterPro" id="IPR018060">
    <property type="entry name" value="HTH_AraC"/>
</dbReference>